<keyword evidence="3 8" id="KW-0812">Transmembrane</keyword>
<comment type="subcellular location">
    <subcellularLocation>
        <location evidence="8">Cell membrane</location>
        <topology evidence="8">Multi-pass membrane protein</topology>
    </subcellularLocation>
    <subcellularLocation>
        <location evidence="1">Endomembrane system</location>
        <topology evidence="1">Multi-pass membrane protein</topology>
    </subcellularLocation>
</comment>
<dbReference type="GO" id="GO:0022900">
    <property type="term" value="P:electron transport chain"/>
    <property type="evidence" value="ECO:0007669"/>
    <property type="project" value="UniProtKB-UniRule"/>
</dbReference>
<dbReference type="NCBIfam" id="TIGR01948">
    <property type="entry name" value="rnfE"/>
    <property type="match status" value="1"/>
</dbReference>
<keyword evidence="5 8" id="KW-0249">Electron transport</keyword>
<protein>
    <recommendedName>
        <fullName evidence="8">Ion-translocating oxidoreductase complex subunit E</fullName>
        <ecNumber evidence="8">7.-.-.-</ecNumber>
    </recommendedName>
    <alternativeName>
        <fullName evidence="8">Rnf electron transport complex subunit E</fullName>
    </alternativeName>
</protein>
<dbReference type="RefSeq" id="WP_190239805.1">
    <property type="nucleotide sequence ID" value="NZ_QFGA01000001.1"/>
</dbReference>
<evidence type="ECO:0000256" key="5">
    <source>
        <dbReference type="ARBA" id="ARBA00022982"/>
    </source>
</evidence>
<evidence type="ECO:0000256" key="2">
    <source>
        <dbReference type="ARBA" id="ARBA00022448"/>
    </source>
</evidence>
<comment type="caution">
    <text evidence="9">The sequence shown here is derived from an EMBL/GenBank/DDBJ whole genome shotgun (WGS) entry which is preliminary data.</text>
</comment>
<accession>A0A4Y7RGW1</accession>
<dbReference type="GO" id="GO:0005886">
    <property type="term" value="C:plasma membrane"/>
    <property type="evidence" value="ECO:0007669"/>
    <property type="project" value="UniProtKB-SubCell"/>
</dbReference>
<dbReference type="PANTHER" id="PTHR30586:SF0">
    <property type="entry name" value="ION-TRANSLOCATING OXIDOREDUCTASE COMPLEX SUBUNIT E"/>
    <property type="match status" value="1"/>
</dbReference>
<evidence type="ECO:0000256" key="1">
    <source>
        <dbReference type="ARBA" id="ARBA00004127"/>
    </source>
</evidence>
<dbReference type="NCBIfam" id="NF009070">
    <property type="entry name" value="PRK12405.1"/>
    <property type="match status" value="1"/>
</dbReference>
<evidence type="ECO:0000256" key="4">
    <source>
        <dbReference type="ARBA" id="ARBA00022967"/>
    </source>
</evidence>
<evidence type="ECO:0000256" key="7">
    <source>
        <dbReference type="ARBA" id="ARBA00023136"/>
    </source>
</evidence>
<sequence length="227" mass="23895">MNKLSLITNGIIKENPVLILLLGTCPTLAVTTSAINGLGMGFSTMAVLVSSNIVIALLKNIIPDKVRIPSFIVVIAGFVTIVGLLLQAYAPEINEALGLFIPLIVVNCIILGRAEMFASKNKVIDSAFDGIGMGLGFTFALFLMGSIREFLGSGAWMGLKLTANLYDPISVFMLAPGAFFTYGCLVALINYVSKGKAIKKTDFGCEGCPSAAGCQQIGMSADCNRGL</sequence>
<dbReference type="GO" id="GO:0012505">
    <property type="term" value="C:endomembrane system"/>
    <property type="evidence" value="ECO:0007669"/>
    <property type="project" value="UniProtKB-SubCell"/>
</dbReference>
<dbReference type="EMBL" id="QFGA01000001">
    <property type="protein sequence ID" value="TEB08056.1"/>
    <property type="molecule type" value="Genomic_DNA"/>
</dbReference>
<dbReference type="InterPro" id="IPR003667">
    <property type="entry name" value="NqrDE/RnfAE"/>
</dbReference>
<evidence type="ECO:0000256" key="3">
    <source>
        <dbReference type="ARBA" id="ARBA00022692"/>
    </source>
</evidence>
<comment type="subunit">
    <text evidence="8">The complex is composed of six subunits: RnfA, RnfB, RnfC, RnfD, RnfE and RnfG.</text>
</comment>
<keyword evidence="6 8" id="KW-1133">Transmembrane helix</keyword>
<evidence type="ECO:0000256" key="6">
    <source>
        <dbReference type="ARBA" id="ARBA00022989"/>
    </source>
</evidence>
<feature type="transmembrane region" description="Helical" evidence="8">
    <location>
        <begin position="70"/>
        <end position="90"/>
    </location>
</feature>
<dbReference type="HAMAP" id="MF_00478">
    <property type="entry name" value="RsxE_RnfE"/>
    <property type="match status" value="1"/>
</dbReference>
<dbReference type="AlphaFoldDB" id="A0A4Y7RGW1"/>
<evidence type="ECO:0000313" key="9">
    <source>
        <dbReference type="EMBL" id="TEB08056.1"/>
    </source>
</evidence>
<dbReference type="Proteomes" id="UP000298324">
    <property type="component" value="Unassembled WGS sequence"/>
</dbReference>
<reference evidence="9 10" key="1">
    <citation type="journal article" date="2018" name="Environ. Microbiol.">
        <title>Novel energy conservation strategies and behaviour of Pelotomaculum schinkii driving syntrophic propionate catabolism.</title>
        <authorList>
            <person name="Hidalgo-Ahumada C.A.P."/>
            <person name="Nobu M.K."/>
            <person name="Narihiro T."/>
            <person name="Tamaki H."/>
            <person name="Liu W.T."/>
            <person name="Kamagata Y."/>
            <person name="Stams A.J.M."/>
            <person name="Imachi H."/>
            <person name="Sousa D.Z."/>
        </authorList>
    </citation>
    <scope>NUCLEOTIDE SEQUENCE [LARGE SCALE GENOMIC DNA]</scope>
    <source>
        <strain evidence="9 10">HH</strain>
    </source>
</reference>
<keyword evidence="7 8" id="KW-0472">Membrane</keyword>
<dbReference type="PIRSF" id="PIRSF006102">
    <property type="entry name" value="NQR_DE"/>
    <property type="match status" value="1"/>
</dbReference>
<dbReference type="PANTHER" id="PTHR30586">
    <property type="entry name" value="ELECTRON TRANSPORT COMPLEX PROTEIN RNFE"/>
    <property type="match status" value="1"/>
</dbReference>
<evidence type="ECO:0000313" key="10">
    <source>
        <dbReference type="Proteomes" id="UP000298324"/>
    </source>
</evidence>
<keyword evidence="2 8" id="KW-0813">Transport</keyword>
<feature type="transmembrane region" description="Helical" evidence="8">
    <location>
        <begin position="39"/>
        <end position="58"/>
    </location>
</feature>
<feature type="transmembrane region" description="Helical" evidence="8">
    <location>
        <begin position="126"/>
        <end position="148"/>
    </location>
</feature>
<evidence type="ECO:0000256" key="8">
    <source>
        <dbReference type="HAMAP-Rule" id="MF_00478"/>
    </source>
</evidence>
<feature type="transmembrane region" description="Helical" evidence="8">
    <location>
        <begin position="96"/>
        <end position="114"/>
    </location>
</feature>
<name>A0A4Y7RGW1_9FIRM</name>
<comment type="similarity">
    <text evidence="8">Belongs to the NqrDE/RnfAE family.</text>
</comment>
<comment type="function">
    <text evidence="8">Part of a membrane-bound complex that couples electron transfer with translocation of ions across the membrane.</text>
</comment>
<dbReference type="EC" id="7.-.-.-" evidence="8"/>
<keyword evidence="4 8" id="KW-1278">Translocase</keyword>
<dbReference type="InterPro" id="IPR010968">
    <property type="entry name" value="RnfE"/>
</dbReference>
<organism evidence="9 10">
    <name type="scientific">Pelotomaculum schinkii</name>
    <dbReference type="NCBI Taxonomy" id="78350"/>
    <lineage>
        <taxon>Bacteria</taxon>
        <taxon>Bacillati</taxon>
        <taxon>Bacillota</taxon>
        <taxon>Clostridia</taxon>
        <taxon>Eubacteriales</taxon>
        <taxon>Desulfotomaculaceae</taxon>
        <taxon>Pelotomaculum</taxon>
    </lineage>
</organism>
<keyword evidence="10" id="KW-1185">Reference proteome</keyword>
<feature type="transmembrane region" description="Helical" evidence="8">
    <location>
        <begin position="168"/>
        <end position="192"/>
    </location>
</feature>
<dbReference type="Pfam" id="PF02508">
    <property type="entry name" value="Rnf-Nqr"/>
    <property type="match status" value="1"/>
</dbReference>
<gene>
    <name evidence="8 9" type="primary">rnfE</name>
    <name evidence="9" type="ORF">Psch_01611</name>
</gene>
<proteinExistence type="inferred from homology"/>
<keyword evidence="8" id="KW-1003">Cell membrane</keyword>